<protein>
    <submittedName>
        <fullName evidence="2">Uncharacterized protein</fullName>
    </submittedName>
</protein>
<comment type="caution">
    <text evidence="2">The sequence shown here is derived from an EMBL/GenBank/DDBJ whole genome shotgun (WGS) entry which is preliminary data.</text>
</comment>
<dbReference type="PANTHER" id="PTHR33785">
    <property type="entry name" value="OS06G0550800 PROTEIN"/>
    <property type="match status" value="1"/>
</dbReference>
<feature type="compositionally biased region" description="Polar residues" evidence="1">
    <location>
        <begin position="23"/>
        <end position="35"/>
    </location>
</feature>
<reference evidence="2 3" key="1">
    <citation type="journal article" date="2024" name="Plant J.">
        <title>Genome sequences and population genomics reveal climatic adaptation and genomic divergence between two closely related sweetgum species.</title>
        <authorList>
            <person name="Xu W.Q."/>
            <person name="Ren C.Q."/>
            <person name="Zhang X.Y."/>
            <person name="Comes H.P."/>
            <person name="Liu X.H."/>
            <person name="Li Y.G."/>
            <person name="Kettle C.J."/>
            <person name="Jalonen R."/>
            <person name="Gaisberger H."/>
            <person name="Ma Y.Z."/>
            <person name="Qiu Y.X."/>
        </authorList>
    </citation>
    <scope>NUCLEOTIDE SEQUENCE [LARGE SCALE GENOMIC DNA]</scope>
    <source>
        <strain evidence="2">Hangzhou</strain>
    </source>
</reference>
<gene>
    <name evidence="2" type="ORF">L1049_009664</name>
</gene>
<evidence type="ECO:0000256" key="1">
    <source>
        <dbReference type="SAM" id="MobiDB-lite"/>
    </source>
</evidence>
<proteinExistence type="predicted"/>
<dbReference type="AlphaFoldDB" id="A0AAP0N646"/>
<dbReference type="PANTHER" id="PTHR33785:SF12">
    <property type="entry name" value="DUF1685 FAMILY PROTEIN"/>
    <property type="match status" value="1"/>
</dbReference>
<organism evidence="2 3">
    <name type="scientific">Liquidambar formosana</name>
    <name type="common">Formosan gum</name>
    <dbReference type="NCBI Taxonomy" id="63359"/>
    <lineage>
        <taxon>Eukaryota</taxon>
        <taxon>Viridiplantae</taxon>
        <taxon>Streptophyta</taxon>
        <taxon>Embryophyta</taxon>
        <taxon>Tracheophyta</taxon>
        <taxon>Spermatophyta</taxon>
        <taxon>Magnoliopsida</taxon>
        <taxon>eudicotyledons</taxon>
        <taxon>Gunneridae</taxon>
        <taxon>Pentapetalae</taxon>
        <taxon>Saxifragales</taxon>
        <taxon>Altingiaceae</taxon>
        <taxon>Liquidambar</taxon>
    </lineage>
</organism>
<sequence>MEAEEVMNLFDSSWFGREIFKKQPSSPNSETNPVHQNGEKPQILRLTTLRTRSMSDYLSSKTSFISSSFSPDSVLLAPKLHTILSGKEATQVNAEQRHIKVPSKKGITRGRRGKKGESKSLSDLESVELKGFMDLGFVFSEEDKESSLGSIIPGLQRLGKKDGDEERIDESEVKRPYLSEAWEVLDRRKKQNQLMNWRVPALTNEIAMKDELRWWAHTVAATVNGED</sequence>
<feature type="region of interest" description="Disordered" evidence="1">
    <location>
        <begin position="20"/>
        <end position="44"/>
    </location>
</feature>
<accession>A0AAP0N646</accession>
<keyword evidence="3" id="KW-1185">Reference proteome</keyword>
<feature type="compositionally biased region" description="Basic residues" evidence="1">
    <location>
        <begin position="100"/>
        <end position="114"/>
    </location>
</feature>
<dbReference type="EMBL" id="JBBPBK010000016">
    <property type="protein sequence ID" value="KAK9267242.1"/>
    <property type="molecule type" value="Genomic_DNA"/>
</dbReference>
<feature type="region of interest" description="Disordered" evidence="1">
    <location>
        <begin position="100"/>
        <end position="120"/>
    </location>
</feature>
<evidence type="ECO:0000313" key="3">
    <source>
        <dbReference type="Proteomes" id="UP001415857"/>
    </source>
</evidence>
<evidence type="ECO:0000313" key="2">
    <source>
        <dbReference type="EMBL" id="KAK9267242.1"/>
    </source>
</evidence>
<name>A0AAP0N646_LIQFO</name>
<dbReference type="Proteomes" id="UP001415857">
    <property type="component" value="Unassembled WGS sequence"/>
</dbReference>